<feature type="active site" description="Proton acceptor" evidence="5">
    <location>
        <position position="62"/>
    </location>
</feature>
<evidence type="ECO:0000256" key="6">
    <source>
        <dbReference type="PIRSR" id="PIRSR600888-3"/>
    </source>
</evidence>
<comment type="subunit">
    <text evidence="7">Homodimer.</text>
</comment>
<dbReference type="GO" id="GO:0005829">
    <property type="term" value="C:cytosol"/>
    <property type="evidence" value="ECO:0007669"/>
    <property type="project" value="TreeGrafter"/>
</dbReference>
<dbReference type="EC" id="5.1.3.13" evidence="3 7"/>
<dbReference type="CDD" id="cd00438">
    <property type="entry name" value="cupin_RmlC"/>
    <property type="match status" value="1"/>
</dbReference>
<keyword evidence="7" id="KW-0413">Isomerase</keyword>
<comment type="similarity">
    <text evidence="7">Belongs to the dTDP-4-dehydrorhamnose 3,5-epimerase family.</text>
</comment>
<dbReference type="Pfam" id="PF00908">
    <property type="entry name" value="dTDP_sugar_isom"/>
    <property type="match status" value="1"/>
</dbReference>
<dbReference type="NCBIfam" id="TIGR01221">
    <property type="entry name" value="rmlC"/>
    <property type="match status" value="1"/>
</dbReference>
<dbReference type="STRING" id="1678841.TBC1_11477"/>
<evidence type="ECO:0000256" key="7">
    <source>
        <dbReference type="RuleBase" id="RU364069"/>
    </source>
</evidence>
<evidence type="ECO:0000256" key="1">
    <source>
        <dbReference type="ARBA" id="ARBA00001298"/>
    </source>
</evidence>
<evidence type="ECO:0000256" key="3">
    <source>
        <dbReference type="ARBA" id="ARBA00012098"/>
    </source>
</evidence>
<keyword evidence="9" id="KW-1185">Reference proteome</keyword>
<evidence type="ECO:0000313" key="8">
    <source>
        <dbReference type="EMBL" id="GAP42348.1"/>
    </source>
</evidence>
<reference evidence="8" key="1">
    <citation type="journal article" date="2015" name="Genome Announc.">
        <title>Draft Genome Sequence of Bacteroidales Strain TBC1, a Novel Isolate from a Methanogenic Wastewater Treatment System.</title>
        <authorList>
            <person name="Tourlousse D.M."/>
            <person name="Matsuura N."/>
            <person name="Sun L."/>
            <person name="Toyonaga M."/>
            <person name="Kuroda K."/>
            <person name="Ohashi A."/>
            <person name="Cruz R."/>
            <person name="Yamaguchi T."/>
            <person name="Sekiguchi Y."/>
        </authorList>
    </citation>
    <scope>NUCLEOTIDE SEQUENCE [LARGE SCALE GENOMIC DNA]</scope>
    <source>
        <strain evidence="8">TBC1</strain>
    </source>
</reference>
<organism evidence="8">
    <name type="scientific">Lentimicrobium saccharophilum</name>
    <dbReference type="NCBI Taxonomy" id="1678841"/>
    <lineage>
        <taxon>Bacteria</taxon>
        <taxon>Pseudomonadati</taxon>
        <taxon>Bacteroidota</taxon>
        <taxon>Bacteroidia</taxon>
        <taxon>Bacteroidales</taxon>
        <taxon>Lentimicrobiaceae</taxon>
        <taxon>Lentimicrobium</taxon>
    </lineage>
</organism>
<name>A0A0S7BPM4_9BACT</name>
<dbReference type="OrthoDB" id="9800680at2"/>
<evidence type="ECO:0000256" key="5">
    <source>
        <dbReference type="PIRSR" id="PIRSR600888-1"/>
    </source>
</evidence>
<dbReference type="PANTHER" id="PTHR21047:SF2">
    <property type="entry name" value="THYMIDINE DIPHOSPHO-4-KETO-RHAMNOSE 3,5-EPIMERASE"/>
    <property type="match status" value="1"/>
</dbReference>
<dbReference type="RefSeq" id="WP_062037941.1">
    <property type="nucleotide sequence ID" value="NZ_DF968182.1"/>
</dbReference>
<evidence type="ECO:0000313" key="9">
    <source>
        <dbReference type="Proteomes" id="UP000053091"/>
    </source>
</evidence>
<dbReference type="GO" id="GO:0008830">
    <property type="term" value="F:dTDP-4-dehydrorhamnose 3,5-epimerase activity"/>
    <property type="evidence" value="ECO:0007669"/>
    <property type="project" value="UniProtKB-UniRule"/>
</dbReference>
<accession>A0A0S7BPM4</accession>
<feature type="site" description="Participates in a stacking interaction with the thymidine ring of dTDP-4-oxo-6-deoxyglucose" evidence="6">
    <location>
        <position position="138"/>
    </location>
</feature>
<proteinExistence type="inferred from homology"/>
<dbReference type="Gene3D" id="2.60.120.10">
    <property type="entry name" value="Jelly Rolls"/>
    <property type="match status" value="1"/>
</dbReference>
<dbReference type="InterPro" id="IPR000888">
    <property type="entry name" value="RmlC-like"/>
</dbReference>
<evidence type="ECO:0000256" key="2">
    <source>
        <dbReference type="ARBA" id="ARBA00001997"/>
    </source>
</evidence>
<feature type="active site" description="Proton donor" evidence="5">
    <location>
        <position position="132"/>
    </location>
</feature>
<dbReference type="EMBL" id="DF968182">
    <property type="protein sequence ID" value="GAP42348.1"/>
    <property type="molecule type" value="Genomic_DNA"/>
</dbReference>
<protein>
    <recommendedName>
        <fullName evidence="4 7">dTDP-4-dehydrorhamnose 3,5-epimerase</fullName>
        <ecNumber evidence="3 7">5.1.3.13</ecNumber>
    </recommendedName>
    <alternativeName>
        <fullName evidence="7">Thymidine diphospho-4-keto-rhamnose 3,5-epimerase</fullName>
    </alternativeName>
</protein>
<dbReference type="SUPFAM" id="SSF51182">
    <property type="entry name" value="RmlC-like cupins"/>
    <property type="match status" value="1"/>
</dbReference>
<dbReference type="GO" id="GO:0019305">
    <property type="term" value="P:dTDP-rhamnose biosynthetic process"/>
    <property type="evidence" value="ECO:0007669"/>
    <property type="project" value="UniProtKB-UniRule"/>
</dbReference>
<dbReference type="PANTHER" id="PTHR21047">
    <property type="entry name" value="DTDP-6-DEOXY-D-GLUCOSE-3,5 EPIMERASE"/>
    <property type="match status" value="1"/>
</dbReference>
<comment type="catalytic activity">
    <reaction evidence="1 7">
        <text>dTDP-4-dehydro-6-deoxy-alpha-D-glucose = dTDP-4-dehydro-beta-L-rhamnose</text>
        <dbReference type="Rhea" id="RHEA:16969"/>
        <dbReference type="ChEBI" id="CHEBI:57649"/>
        <dbReference type="ChEBI" id="CHEBI:62830"/>
        <dbReference type="EC" id="5.1.3.13"/>
    </reaction>
</comment>
<dbReference type="InterPro" id="IPR014710">
    <property type="entry name" value="RmlC-like_jellyroll"/>
</dbReference>
<dbReference type="AlphaFoldDB" id="A0A0S7BPM4"/>
<dbReference type="PATRIC" id="fig|1678841.3.peg.548"/>
<dbReference type="InterPro" id="IPR011051">
    <property type="entry name" value="RmlC_Cupin_sf"/>
</dbReference>
<gene>
    <name evidence="8" type="ORF">TBC1_11477</name>
</gene>
<comment type="function">
    <text evidence="2 7">Catalyzes the epimerization of the C3' and C5'positions of dTDP-6-deoxy-D-xylo-4-hexulose, forming dTDP-6-deoxy-L-lyxo-4-hexulose.</text>
</comment>
<dbReference type="Proteomes" id="UP000053091">
    <property type="component" value="Unassembled WGS sequence"/>
</dbReference>
<comment type="pathway">
    <text evidence="7">Carbohydrate biosynthesis; dTDP-L-rhamnose biosynthesis.</text>
</comment>
<dbReference type="GO" id="GO:0000271">
    <property type="term" value="P:polysaccharide biosynthetic process"/>
    <property type="evidence" value="ECO:0007669"/>
    <property type="project" value="TreeGrafter"/>
</dbReference>
<evidence type="ECO:0000256" key="4">
    <source>
        <dbReference type="ARBA" id="ARBA00019595"/>
    </source>
</evidence>
<dbReference type="UniPathway" id="UPA00124"/>
<sequence>MEISKRKLEGVFEINLNPLRDQRGFFMRAYDLDFFESNGLHRQWVQENHSRTDIKGTIRGLHFQLPPFSETKLVRCIQGAILDVFVDLRKNSTTFGQWDALELSEDNARMVFIPRGFAHGFCTLTQHSQVLYKVDNFYSRENERGLLWSDPEIGIEWPVKDPFLSEKDRRNMTFGEFLNEIGGLRID</sequence>